<protein>
    <submittedName>
        <fullName evidence="2">Universal stress protein</fullName>
    </submittedName>
</protein>
<comment type="caution">
    <text evidence="2">The sequence shown here is derived from an EMBL/GenBank/DDBJ whole genome shotgun (WGS) entry which is preliminary data.</text>
</comment>
<dbReference type="Pfam" id="PF00582">
    <property type="entry name" value="Usp"/>
    <property type="match status" value="1"/>
</dbReference>
<dbReference type="Gene3D" id="3.40.50.12370">
    <property type="match status" value="1"/>
</dbReference>
<accession>A0ABT8HHZ5</accession>
<evidence type="ECO:0000259" key="1">
    <source>
        <dbReference type="Pfam" id="PF00582"/>
    </source>
</evidence>
<dbReference type="InterPro" id="IPR006016">
    <property type="entry name" value="UspA"/>
</dbReference>
<reference evidence="2" key="1">
    <citation type="submission" date="2023-07" db="EMBL/GenBank/DDBJ databases">
        <title>Degradation of tert-butanol by M. austroafricanum TBA100.</title>
        <authorList>
            <person name="Helbich S."/>
            <person name="Vainshtein Y."/>
        </authorList>
    </citation>
    <scope>NUCLEOTIDE SEQUENCE</scope>
    <source>
        <strain evidence="2">TBA100</strain>
    </source>
</reference>
<evidence type="ECO:0000313" key="2">
    <source>
        <dbReference type="EMBL" id="MDN4520379.1"/>
    </source>
</evidence>
<proteinExistence type="predicted"/>
<feature type="domain" description="UspA" evidence="1">
    <location>
        <begin position="11"/>
        <end position="71"/>
    </location>
</feature>
<dbReference type="SUPFAM" id="SSF52402">
    <property type="entry name" value="Adenine nucleotide alpha hydrolases-like"/>
    <property type="match status" value="1"/>
</dbReference>
<keyword evidence="3" id="KW-1185">Reference proteome</keyword>
<name>A0ABT8HHZ5_MYCAO</name>
<evidence type="ECO:0000313" key="3">
    <source>
        <dbReference type="Proteomes" id="UP001172687"/>
    </source>
</evidence>
<dbReference type="EMBL" id="JAUHTC010000074">
    <property type="protein sequence ID" value="MDN4520379.1"/>
    <property type="molecule type" value="Genomic_DNA"/>
</dbReference>
<sequence>MLDELDGSWTYHDTRGRPSDVIADLAEATDAMMIVVGAPRGGMHSFLGSLAGESVSRQLTRRHGRPVLIVPEPPVAQR</sequence>
<dbReference type="RefSeq" id="WP_301161653.1">
    <property type="nucleotide sequence ID" value="NZ_JAUHTC010000074.1"/>
</dbReference>
<organism evidence="2 3">
    <name type="scientific">Mycolicibacterium austroafricanum</name>
    <name type="common">Mycobacterium austroafricanum</name>
    <dbReference type="NCBI Taxonomy" id="39687"/>
    <lineage>
        <taxon>Bacteria</taxon>
        <taxon>Bacillati</taxon>
        <taxon>Actinomycetota</taxon>
        <taxon>Actinomycetes</taxon>
        <taxon>Mycobacteriales</taxon>
        <taxon>Mycobacteriaceae</taxon>
        <taxon>Mycolicibacterium</taxon>
    </lineage>
</organism>
<dbReference type="Proteomes" id="UP001172687">
    <property type="component" value="Unassembled WGS sequence"/>
</dbReference>
<gene>
    <name evidence="2" type="ORF">QYF68_21510</name>
</gene>